<protein>
    <recommendedName>
        <fullName evidence="2">Activator of Hsp90 ATPase homologue 1/2-like C-terminal domain-containing protein</fullName>
    </recommendedName>
</protein>
<name>A0A644SLX0_9ZZZZ</name>
<dbReference type="Gene3D" id="3.30.530.20">
    <property type="match status" value="1"/>
</dbReference>
<dbReference type="InterPro" id="IPR013538">
    <property type="entry name" value="ASHA1/2-like_C"/>
</dbReference>
<dbReference type="SUPFAM" id="SSF55961">
    <property type="entry name" value="Bet v1-like"/>
    <property type="match status" value="1"/>
</dbReference>
<accession>A0A644SLX0</accession>
<organism evidence="3">
    <name type="scientific">bioreactor metagenome</name>
    <dbReference type="NCBI Taxonomy" id="1076179"/>
    <lineage>
        <taxon>unclassified sequences</taxon>
        <taxon>metagenomes</taxon>
        <taxon>ecological metagenomes</taxon>
    </lineage>
</organism>
<comment type="caution">
    <text evidence="3">The sequence shown here is derived from an EMBL/GenBank/DDBJ whole genome shotgun (WGS) entry which is preliminary data.</text>
</comment>
<dbReference type="Pfam" id="PF08327">
    <property type="entry name" value="AHSA1"/>
    <property type="match status" value="1"/>
</dbReference>
<evidence type="ECO:0000259" key="2">
    <source>
        <dbReference type="Pfam" id="PF08327"/>
    </source>
</evidence>
<sequence length="149" mass="17754">MFNLKNDNAMHDNVKISVKVNAPIEKVWEAITNREQMKEWYFNIPDFELKEHTAFNFFEGEDKKLHHHCEIVEIIPQKKLKHSWTYPDYTHDKTLVKWELQPESNGTLVTLTHKGLENFDHLGADFKKENFQNGWDEILNKALKNFVEN</sequence>
<feature type="domain" description="Activator of Hsp90 ATPase homologue 1/2-like C-terminal" evidence="2">
    <location>
        <begin position="21"/>
        <end position="147"/>
    </location>
</feature>
<reference evidence="3" key="1">
    <citation type="submission" date="2019-08" db="EMBL/GenBank/DDBJ databases">
        <authorList>
            <person name="Kucharzyk K."/>
            <person name="Murdoch R.W."/>
            <person name="Higgins S."/>
            <person name="Loffler F."/>
        </authorList>
    </citation>
    <scope>NUCLEOTIDE SEQUENCE</scope>
</reference>
<gene>
    <name evidence="3" type="ORF">SDC9_00778</name>
</gene>
<evidence type="ECO:0000256" key="1">
    <source>
        <dbReference type="ARBA" id="ARBA00006817"/>
    </source>
</evidence>
<dbReference type="CDD" id="cd07814">
    <property type="entry name" value="SRPBCC_CalC_Aha1-like"/>
    <property type="match status" value="1"/>
</dbReference>
<evidence type="ECO:0000313" key="3">
    <source>
        <dbReference type="EMBL" id="MPL55307.1"/>
    </source>
</evidence>
<proteinExistence type="inferred from homology"/>
<dbReference type="EMBL" id="VSSQ01000001">
    <property type="protein sequence ID" value="MPL55307.1"/>
    <property type="molecule type" value="Genomic_DNA"/>
</dbReference>
<dbReference type="InterPro" id="IPR023393">
    <property type="entry name" value="START-like_dom_sf"/>
</dbReference>
<dbReference type="AlphaFoldDB" id="A0A644SLX0"/>
<comment type="similarity">
    <text evidence="1">Belongs to the AHA1 family.</text>
</comment>